<organism evidence="2 3">
    <name type="scientific">Aeromicrobium ginsengisoli</name>
    <dbReference type="NCBI Taxonomy" id="363867"/>
    <lineage>
        <taxon>Bacteria</taxon>
        <taxon>Bacillati</taxon>
        <taxon>Actinomycetota</taxon>
        <taxon>Actinomycetes</taxon>
        <taxon>Propionibacteriales</taxon>
        <taxon>Nocardioidaceae</taxon>
        <taxon>Aeromicrobium</taxon>
    </lineage>
</organism>
<protein>
    <recommendedName>
        <fullName evidence="4">Peptidase inhibitor family I36 protein</fullName>
    </recommendedName>
</protein>
<sequence length="127" mass="13533">MKTTRFISVIVTTIVLSTVAPALSSSASAAVSPSKSLSQCDAGYLCIWSGTNYSGSFQRFSATGSYRPISLYAVNSIYNHRSARAFLHQDAAGNGYYTCLNPGQKIADLVGWRESSQAVYLSTVAAC</sequence>
<feature type="signal peptide" evidence="1">
    <location>
        <begin position="1"/>
        <end position="29"/>
    </location>
</feature>
<evidence type="ECO:0000313" key="2">
    <source>
        <dbReference type="EMBL" id="KAA1399581.1"/>
    </source>
</evidence>
<dbReference type="AlphaFoldDB" id="A0A5M4FHQ5"/>
<keyword evidence="3" id="KW-1185">Reference proteome</keyword>
<evidence type="ECO:0008006" key="4">
    <source>
        <dbReference type="Google" id="ProtNLM"/>
    </source>
</evidence>
<reference evidence="2" key="1">
    <citation type="submission" date="2019-09" db="EMBL/GenBank/DDBJ databases">
        <authorList>
            <person name="Li J."/>
        </authorList>
    </citation>
    <scope>NUCLEOTIDE SEQUENCE [LARGE SCALE GENOMIC DNA]</scope>
    <source>
        <strain evidence="2">JCM 14732</strain>
    </source>
</reference>
<keyword evidence="1" id="KW-0732">Signal</keyword>
<dbReference type="EMBL" id="SDPQ02000001">
    <property type="protein sequence ID" value="KAA1399581.1"/>
    <property type="molecule type" value="Genomic_DNA"/>
</dbReference>
<dbReference type="OrthoDB" id="4829189at2"/>
<name>A0A5M4FHQ5_9ACTN</name>
<evidence type="ECO:0000256" key="1">
    <source>
        <dbReference type="SAM" id="SignalP"/>
    </source>
</evidence>
<accession>A0A5M4FHQ5</accession>
<proteinExistence type="predicted"/>
<dbReference type="RefSeq" id="WP_149687718.1">
    <property type="nucleotide sequence ID" value="NZ_SDPQ02000001.1"/>
</dbReference>
<evidence type="ECO:0000313" key="3">
    <source>
        <dbReference type="Proteomes" id="UP000380867"/>
    </source>
</evidence>
<comment type="caution">
    <text evidence="2">The sequence shown here is derived from an EMBL/GenBank/DDBJ whole genome shotgun (WGS) entry which is preliminary data.</text>
</comment>
<dbReference type="Proteomes" id="UP000380867">
    <property type="component" value="Unassembled WGS sequence"/>
</dbReference>
<gene>
    <name evidence="2" type="ORF">ESP70_002105</name>
</gene>
<feature type="chain" id="PRO_5024452641" description="Peptidase inhibitor family I36 protein" evidence="1">
    <location>
        <begin position="30"/>
        <end position="127"/>
    </location>
</feature>
<dbReference type="Pfam" id="PF03995">
    <property type="entry name" value="Inhibitor_I36"/>
    <property type="match status" value="1"/>
</dbReference>